<evidence type="ECO:0000256" key="9">
    <source>
        <dbReference type="ARBA" id="ARBA00022840"/>
    </source>
</evidence>
<dbReference type="PRINTS" id="PR00344">
    <property type="entry name" value="BCTRLSENSOR"/>
</dbReference>
<evidence type="ECO:0000256" key="2">
    <source>
        <dbReference type="ARBA" id="ARBA00004141"/>
    </source>
</evidence>
<keyword evidence="7" id="KW-0547">Nucleotide-binding</keyword>
<dbReference type="PANTHER" id="PTHR42878">
    <property type="entry name" value="TWO-COMPONENT HISTIDINE KINASE"/>
    <property type="match status" value="1"/>
</dbReference>
<feature type="domain" description="PAC" evidence="17">
    <location>
        <begin position="484"/>
        <end position="535"/>
    </location>
</feature>
<dbReference type="GO" id="GO:0000156">
    <property type="term" value="F:phosphorelay response regulator activity"/>
    <property type="evidence" value="ECO:0007669"/>
    <property type="project" value="TreeGrafter"/>
</dbReference>
<comment type="caution">
    <text evidence="18">The sequence shown here is derived from an EMBL/GenBank/DDBJ whole genome shotgun (WGS) entry which is preliminary data.</text>
</comment>
<evidence type="ECO:0000256" key="1">
    <source>
        <dbReference type="ARBA" id="ARBA00000085"/>
    </source>
</evidence>
<evidence type="ECO:0000256" key="3">
    <source>
        <dbReference type="ARBA" id="ARBA00012438"/>
    </source>
</evidence>
<dbReference type="EMBL" id="JMCB01000006">
    <property type="protein sequence ID" value="KFE68162.1"/>
    <property type="molecule type" value="Genomic_DNA"/>
</dbReference>
<feature type="transmembrane region" description="Helical" evidence="14">
    <location>
        <begin position="20"/>
        <end position="38"/>
    </location>
</feature>
<dbReference type="PROSITE" id="PS50113">
    <property type="entry name" value="PAC"/>
    <property type="match status" value="2"/>
</dbReference>
<dbReference type="InterPro" id="IPR003661">
    <property type="entry name" value="HisK_dim/P_dom"/>
</dbReference>
<dbReference type="Gene3D" id="3.30.565.10">
    <property type="entry name" value="Histidine kinase-like ATPase, C-terminal domain"/>
    <property type="match status" value="1"/>
</dbReference>
<dbReference type="Pfam" id="PF00512">
    <property type="entry name" value="HisKA"/>
    <property type="match status" value="1"/>
</dbReference>
<protein>
    <recommendedName>
        <fullName evidence="3">histidine kinase</fullName>
        <ecNumber evidence="3">2.7.13.3</ecNumber>
    </recommendedName>
</protein>
<dbReference type="SMART" id="SM00086">
    <property type="entry name" value="PAC"/>
    <property type="match status" value="2"/>
</dbReference>
<name>A0A085WKE9_9BACT</name>
<gene>
    <name evidence="18" type="ORF">DB31_7399</name>
</gene>
<dbReference type="InterPro" id="IPR036097">
    <property type="entry name" value="HisK_dim/P_sf"/>
</dbReference>
<dbReference type="Gene3D" id="3.30.450.20">
    <property type="entry name" value="PAS domain"/>
    <property type="match status" value="2"/>
</dbReference>
<proteinExistence type="predicted"/>
<sequence>MGWGLDRAFANSGPLGLIDLAPHTALGLILGGISLGLLRPEEPGLLRRAVGRACAVGMGVIGVAILFQYFGLELVRSALTQPWIPSLSRPPSETTEMTATALCFVLLGGGLLLLGRSQPHPTWRMEVLILPALFVTLMMIHGLLHGALVSANTPVLLSHTGMGLQTTVGLLLLGVGALCSRPEQGLMIHITRSTLGGYLARRLVPVTLLGPLLFSVLLEVLVRFHLLGQPLKTPLFATVASLGSAGLVLLSTSLLDRLHRQRQQANAALAASEARYRNLLETAPDAVVAVDQHGLVRFVNAQVERVFGYRREELIGQDVAVLLPEPYREQHRLFREAYMRNPVLRSVGQAVPLRGRHKEGSEFPVEVSLSPCQTPEGFTVTAIIRDVTEREQHLARLQDARAEAERERQLLQTVVDSAPVGILFVDPETDKVRTNVALTAMLGRPAETTEGQGPYYGNFLHPDGRSVSLDEFPSTRALTGQAVPAQEFLVVRPDRQLPVLASAAPVFGSSEAVRGVVVTIQDITARRELEQLQQDYVGLISHDLRNPLQVIALRTQLLQRLLQERGLTREAALTGSLLQNTRQMNWLVEELLENSILEAGQVELRREPTDLVHFLEEVLERDLPPDARERFHLQWTSAMPPVPVDPQRLERVVVNLLTNALKYSPAGTPIELRLQQTGEAVELSVQDHGLGLLPEDAVRLFQKYYRTKEGRRAKGAGLGLYICRLIAEAHGGRIRVESEPGQGTIFTVTLPMTLPAQENSQTQQGAA</sequence>
<dbReference type="SMART" id="SM00387">
    <property type="entry name" value="HATPase_c"/>
    <property type="match status" value="1"/>
</dbReference>
<dbReference type="GO" id="GO:0007234">
    <property type="term" value="P:osmosensory signaling via phosphorelay pathway"/>
    <property type="evidence" value="ECO:0007669"/>
    <property type="project" value="TreeGrafter"/>
</dbReference>
<dbReference type="InterPro" id="IPR013656">
    <property type="entry name" value="PAS_4"/>
</dbReference>
<dbReference type="PANTHER" id="PTHR42878:SF7">
    <property type="entry name" value="SENSOR HISTIDINE KINASE GLRK"/>
    <property type="match status" value="1"/>
</dbReference>
<dbReference type="Gene3D" id="1.10.287.130">
    <property type="match status" value="1"/>
</dbReference>
<feature type="transmembrane region" description="Helical" evidence="14">
    <location>
        <begin position="127"/>
        <end position="144"/>
    </location>
</feature>
<dbReference type="Pfam" id="PF00989">
    <property type="entry name" value="PAS"/>
    <property type="match status" value="1"/>
</dbReference>
<evidence type="ECO:0000256" key="6">
    <source>
        <dbReference type="ARBA" id="ARBA00022692"/>
    </source>
</evidence>
<dbReference type="CDD" id="cd00082">
    <property type="entry name" value="HisKA"/>
    <property type="match status" value="1"/>
</dbReference>
<dbReference type="InterPro" id="IPR035965">
    <property type="entry name" value="PAS-like_dom_sf"/>
</dbReference>
<keyword evidence="13" id="KW-0175">Coiled coil</keyword>
<dbReference type="GO" id="GO:0030295">
    <property type="term" value="F:protein kinase activator activity"/>
    <property type="evidence" value="ECO:0007669"/>
    <property type="project" value="TreeGrafter"/>
</dbReference>
<evidence type="ECO:0000256" key="7">
    <source>
        <dbReference type="ARBA" id="ARBA00022741"/>
    </source>
</evidence>
<dbReference type="InterPro" id="IPR001610">
    <property type="entry name" value="PAC"/>
</dbReference>
<feature type="domain" description="PAC" evidence="17">
    <location>
        <begin position="349"/>
        <end position="399"/>
    </location>
</feature>
<dbReference type="InterPro" id="IPR000700">
    <property type="entry name" value="PAS-assoc_C"/>
</dbReference>
<dbReference type="NCBIfam" id="TIGR00229">
    <property type="entry name" value="sensory_box"/>
    <property type="match status" value="2"/>
</dbReference>
<keyword evidence="8 18" id="KW-0418">Kinase</keyword>
<dbReference type="InterPro" id="IPR000014">
    <property type="entry name" value="PAS"/>
</dbReference>
<keyword evidence="5" id="KW-0808">Transferase</keyword>
<accession>A0A085WKE9</accession>
<evidence type="ECO:0000259" key="17">
    <source>
        <dbReference type="PROSITE" id="PS50113"/>
    </source>
</evidence>
<dbReference type="PROSITE" id="PS50109">
    <property type="entry name" value="HIS_KIN"/>
    <property type="match status" value="1"/>
</dbReference>
<evidence type="ECO:0000313" key="18">
    <source>
        <dbReference type="EMBL" id="KFE68162.1"/>
    </source>
</evidence>
<dbReference type="Pfam" id="PF08448">
    <property type="entry name" value="PAS_4"/>
    <property type="match status" value="1"/>
</dbReference>
<evidence type="ECO:0000256" key="12">
    <source>
        <dbReference type="ARBA" id="ARBA00023136"/>
    </source>
</evidence>
<dbReference type="Pfam" id="PF02518">
    <property type="entry name" value="HATPase_c"/>
    <property type="match status" value="1"/>
</dbReference>
<dbReference type="InterPro" id="IPR003594">
    <property type="entry name" value="HATPase_dom"/>
</dbReference>
<keyword evidence="6 14" id="KW-0812">Transmembrane</keyword>
<dbReference type="Proteomes" id="UP000028725">
    <property type="component" value="Unassembled WGS sequence"/>
</dbReference>
<dbReference type="STRING" id="394096.DB31_7399"/>
<comment type="catalytic activity">
    <reaction evidence="1">
        <text>ATP + protein L-histidine = ADP + protein N-phospho-L-histidine.</text>
        <dbReference type="EC" id="2.7.13.3"/>
    </reaction>
</comment>
<dbReference type="CDD" id="cd00075">
    <property type="entry name" value="HATPase"/>
    <property type="match status" value="1"/>
</dbReference>
<feature type="transmembrane region" description="Helical" evidence="14">
    <location>
        <begin position="50"/>
        <end position="70"/>
    </location>
</feature>
<dbReference type="SMART" id="SM00091">
    <property type="entry name" value="PAS"/>
    <property type="match status" value="2"/>
</dbReference>
<dbReference type="InterPro" id="IPR036890">
    <property type="entry name" value="HATPase_C_sf"/>
</dbReference>
<dbReference type="InterPro" id="IPR004358">
    <property type="entry name" value="Sig_transdc_His_kin-like_C"/>
</dbReference>
<evidence type="ECO:0000259" key="16">
    <source>
        <dbReference type="PROSITE" id="PS50112"/>
    </source>
</evidence>
<evidence type="ECO:0000256" key="11">
    <source>
        <dbReference type="ARBA" id="ARBA00023012"/>
    </source>
</evidence>
<evidence type="ECO:0000256" key="13">
    <source>
        <dbReference type="SAM" id="Coils"/>
    </source>
</evidence>
<dbReference type="GO" id="GO:0000155">
    <property type="term" value="F:phosphorelay sensor kinase activity"/>
    <property type="evidence" value="ECO:0007669"/>
    <property type="project" value="InterPro"/>
</dbReference>
<dbReference type="PATRIC" id="fig|394096.3.peg.3440"/>
<evidence type="ECO:0000256" key="4">
    <source>
        <dbReference type="ARBA" id="ARBA00022553"/>
    </source>
</evidence>
<feature type="domain" description="PAS" evidence="16">
    <location>
        <begin position="407"/>
        <end position="481"/>
    </location>
</feature>
<feature type="coiled-coil region" evidence="13">
    <location>
        <begin position="387"/>
        <end position="414"/>
    </location>
</feature>
<keyword evidence="4" id="KW-0597">Phosphoprotein</keyword>
<evidence type="ECO:0000256" key="10">
    <source>
        <dbReference type="ARBA" id="ARBA00022989"/>
    </source>
</evidence>
<dbReference type="GO" id="GO:0016020">
    <property type="term" value="C:membrane"/>
    <property type="evidence" value="ECO:0007669"/>
    <property type="project" value="UniProtKB-SubCell"/>
</dbReference>
<evidence type="ECO:0000256" key="5">
    <source>
        <dbReference type="ARBA" id="ARBA00022679"/>
    </source>
</evidence>
<dbReference type="CDD" id="cd00130">
    <property type="entry name" value="PAS"/>
    <property type="match status" value="2"/>
</dbReference>
<feature type="domain" description="PAS" evidence="16">
    <location>
        <begin position="272"/>
        <end position="341"/>
    </location>
</feature>
<evidence type="ECO:0000259" key="15">
    <source>
        <dbReference type="PROSITE" id="PS50109"/>
    </source>
</evidence>
<dbReference type="InterPro" id="IPR013767">
    <property type="entry name" value="PAS_fold"/>
</dbReference>
<reference evidence="18 19" key="1">
    <citation type="submission" date="2014-04" db="EMBL/GenBank/DDBJ databases">
        <title>Genome assembly of Hyalangium minutum DSM 14724.</title>
        <authorList>
            <person name="Sharma G."/>
            <person name="Subramanian S."/>
        </authorList>
    </citation>
    <scope>NUCLEOTIDE SEQUENCE [LARGE SCALE GENOMIC DNA]</scope>
    <source>
        <strain evidence="18 19">DSM 14724</strain>
    </source>
</reference>
<dbReference type="SUPFAM" id="SSF47384">
    <property type="entry name" value="Homodimeric domain of signal transducing histidine kinase"/>
    <property type="match status" value="1"/>
</dbReference>
<feature type="domain" description="Histidine kinase" evidence="15">
    <location>
        <begin position="539"/>
        <end position="754"/>
    </location>
</feature>
<dbReference type="FunFam" id="3.30.565.10:FF:000006">
    <property type="entry name" value="Sensor histidine kinase WalK"/>
    <property type="match status" value="1"/>
</dbReference>
<dbReference type="GO" id="GO:0006355">
    <property type="term" value="P:regulation of DNA-templated transcription"/>
    <property type="evidence" value="ECO:0007669"/>
    <property type="project" value="InterPro"/>
</dbReference>
<dbReference type="SUPFAM" id="SSF55874">
    <property type="entry name" value="ATPase domain of HSP90 chaperone/DNA topoisomerase II/histidine kinase"/>
    <property type="match status" value="1"/>
</dbReference>
<dbReference type="InterPro" id="IPR050351">
    <property type="entry name" value="BphY/WalK/GraS-like"/>
</dbReference>
<feature type="coiled-coil region" evidence="13">
    <location>
        <begin position="255"/>
        <end position="282"/>
    </location>
</feature>
<feature type="transmembrane region" description="Helical" evidence="14">
    <location>
        <begin position="199"/>
        <end position="222"/>
    </location>
</feature>
<keyword evidence="9" id="KW-0067">ATP-binding</keyword>
<organism evidence="18 19">
    <name type="scientific">Hyalangium minutum</name>
    <dbReference type="NCBI Taxonomy" id="394096"/>
    <lineage>
        <taxon>Bacteria</taxon>
        <taxon>Pseudomonadati</taxon>
        <taxon>Myxococcota</taxon>
        <taxon>Myxococcia</taxon>
        <taxon>Myxococcales</taxon>
        <taxon>Cystobacterineae</taxon>
        <taxon>Archangiaceae</taxon>
        <taxon>Hyalangium</taxon>
    </lineage>
</organism>
<dbReference type="SUPFAM" id="SSF55785">
    <property type="entry name" value="PYP-like sensor domain (PAS domain)"/>
    <property type="match status" value="2"/>
</dbReference>
<dbReference type="EC" id="2.7.13.3" evidence="3"/>
<dbReference type="PROSITE" id="PS50112">
    <property type="entry name" value="PAS"/>
    <property type="match status" value="2"/>
</dbReference>
<dbReference type="SMART" id="SM00388">
    <property type="entry name" value="HisKA"/>
    <property type="match status" value="1"/>
</dbReference>
<keyword evidence="10 14" id="KW-1133">Transmembrane helix</keyword>
<keyword evidence="12 14" id="KW-0472">Membrane</keyword>
<comment type="subcellular location">
    <subcellularLocation>
        <location evidence="2">Membrane</location>
        <topology evidence="2">Multi-pass membrane protein</topology>
    </subcellularLocation>
</comment>
<evidence type="ECO:0000256" key="14">
    <source>
        <dbReference type="SAM" id="Phobius"/>
    </source>
</evidence>
<feature type="transmembrane region" description="Helical" evidence="14">
    <location>
        <begin position="156"/>
        <end position="178"/>
    </location>
</feature>
<evidence type="ECO:0000313" key="19">
    <source>
        <dbReference type="Proteomes" id="UP000028725"/>
    </source>
</evidence>
<evidence type="ECO:0000256" key="8">
    <source>
        <dbReference type="ARBA" id="ARBA00022777"/>
    </source>
</evidence>
<dbReference type="AlphaFoldDB" id="A0A085WKE9"/>
<keyword evidence="19" id="KW-1185">Reference proteome</keyword>
<keyword evidence="11" id="KW-0902">Two-component regulatory system</keyword>
<feature type="transmembrane region" description="Helical" evidence="14">
    <location>
        <begin position="97"/>
        <end position="115"/>
    </location>
</feature>
<dbReference type="InterPro" id="IPR005467">
    <property type="entry name" value="His_kinase_dom"/>
</dbReference>